<dbReference type="Proteomes" id="UP000318413">
    <property type="component" value="Unassembled WGS sequence"/>
</dbReference>
<reference evidence="1 2" key="1">
    <citation type="journal article" date="2019" name="Environ. Microbiol.">
        <title>Species interactions and distinct microbial communities in high Arctic permafrost affected cryosols are associated with the CH4 and CO2 gas fluxes.</title>
        <authorList>
            <person name="Altshuler I."/>
            <person name="Hamel J."/>
            <person name="Turney S."/>
            <person name="Magnuson E."/>
            <person name="Levesque R."/>
            <person name="Greer C."/>
            <person name="Whyte L.G."/>
        </authorList>
    </citation>
    <scope>NUCLEOTIDE SEQUENCE [LARGE SCALE GENOMIC DNA]</scope>
    <source>
        <strain evidence="1 2">S5.1</strain>
    </source>
</reference>
<name>A0A502CS36_9SPHN</name>
<dbReference type="AlphaFoldDB" id="A0A502CS36"/>
<evidence type="ECO:0000313" key="1">
    <source>
        <dbReference type="EMBL" id="TPG15542.1"/>
    </source>
</evidence>
<accession>A0A502CS36</accession>
<comment type="caution">
    <text evidence="1">The sequence shown here is derived from an EMBL/GenBank/DDBJ whole genome shotgun (WGS) entry which is preliminary data.</text>
</comment>
<evidence type="ECO:0008006" key="3">
    <source>
        <dbReference type="Google" id="ProtNLM"/>
    </source>
</evidence>
<evidence type="ECO:0000313" key="2">
    <source>
        <dbReference type="Proteomes" id="UP000318413"/>
    </source>
</evidence>
<gene>
    <name evidence="1" type="ORF">EAH84_01715</name>
</gene>
<dbReference type="OrthoDB" id="7428944at2"/>
<protein>
    <recommendedName>
        <fullName evidence="3">PepSY domain-containing protein</fullName>
    </recommendedName>
</protein>
<sequence>MMMLSALLILAAPAGGVEPDQRRSEQVRAYEATKEGRILSPRIVESRVIPTMKDYQYLGFDLDFGSGIYTLKFLRDGTVVWVEVDGRSGQVLGRTGN</sequence>
<keyword evidence="2" id="KW-1185">Reference proteome</keyword>
<dbReference type="RefSeq" id="WP_140866713.1">
    <property type="nucleotide sequence ID" value="NZ_RCZK01000001.1"/>
</dbReference>
<proteinExistence type="predicted"/>
<organism evidence="1 2">
    <name type="scientific">Sphingomonas oligophenolica</name>
    <dbReference type="NCBI Taxonomy" id="301154"/>
    <lineage>
        <taxon>Bacteria</taxon>
        <taxon>Pseudomonadati</taxon>
        <taxon>Pseudomonadota</taxon>
        <taxon>Alphaproteobacteria</taxon>
        <taxon>Sphingomonadales</taxon>
        <taxon>Sphingomonadaceae</taxon>
        <taxon>Sphingomonas</taxon>
    </lineage>
</organism>
<dbReference type="EMBL" id="RCZK01000001">
    <property type="protein sequence ID" value="TPG15542.1"/>
    <property type="molecule type" value="Genomic_DNA"/>
</dbReference>